<dbReference type="SMART" id="SM00248">
    <property type="entry name" value="ANK"/>
    <property type="match status" value="6"/>
</dbReference>
<dbReference type="SMART" id="SM00066">
    <property type="entry name" value="GAL4"/>
    <property type="match status" value="1"/>
</dbReference>
<dbReference type="SUPFAM" id="SSF57701">
    <property type="entry name" value="Zn2/Cys6 DNA-binding domain"/>
    <property type="match status" value="1"/>
</dbReference>
<dbReference type="Gene3D" id="4.10.240.10">
    <property type="entry name" value="Zn(2)-C6 fungal-type DNA-binding domain"/>
    <property type="match status" value="1"/>
</dbReference>
<dbReference type="GO" id="GO:0000981">
    <property type="term" value="F:DNA-binding transcription factor activity, RNA polymerase II-specific"/>
    <property type="evidence" value="ECO:0007669"/>
    <property type="project" value="InterPro"/>
</dbReference>
<dbReference type="InterPro" id="IPR001138">
    <property type="entry name" value="Zn2Cys6_DnaBD"/>
</dbReference>
<dbReference type="PROSITE" id="PS00463">
    <property type="entry name" value="ZN2_CY6_FUNGAL_1"/>
    <property type="match status" value="1"/>
</dbReference>
<name>A0AB34FQN4_9HYPO</name>
<sequence length="1025" mass="115999">MAESAAAPEPDFRVLSFQPQQGNATARRYQRRKTHHKSRGGCVACKTKRVKCDEGRPCCARCRRNAVSCSYSPAEDRGSHASSSSSVSPGAERPWSSSSVNLRQMCVVLGRSTSLSLSPAVVGLDLAQEPSHHGLPRVVLMHHFQHLFPELQLLNSSDPNPILTLGIARPFLLEAALAVSASHLRHHHCAPESRRSSRVAEHFQQALAVRSFRAALQSLALDQLTADAFVLTSMFLNLLTFSFLEDGDPERTWLFHPEDPERLSWFSLQLGLKPLLLATEHFRDETILAWIYAASDDERGTFYGKDQSMDRVPSHWMAFLGLDREVQSEEEELLREPARMLAEVRDLEPRDECFFLYVNFVGALDMEFRFRDMLEAEDERAVWMFGYWLGLMRRFRWWWMQLRVQTEWQAICLWLNRKGVKDRPGEEGRMWRLLMHDLEGASQFPRTEYEAASALYGVRDVAVVEIFRFQVDWQMFSNGFPDELRKDYLYAWLLVNTRTFYFETPAMVARNVSNDYDRLVEFFQDVESYLRGIEIWETQVPSIPQLSHAVTAVFSSILVLFKAFRTLLSGEDIELKYAHQAFQKAVQSGRDMVQNATLSTAEKTKFNVEAVHLDVRKTMSTVERLAEKIAGQTEDIRSYLEHKLNTNANIRALSVQDPTLKSAILQRLLKQANGMFLLAHLQVENICQKRRLLDIRRALDTLAKDVHQFYDDSLRRIEELDEYDKDFALRVLSFVFYARRPLSTDELIHALSVEPGATDLGSDALYPKVLLFSASSGLIRTDKLQHNKALILAAEAGNPAAIQMLLDEGAEVDYADDQGSSRDRYDHTPMHWAVPHHALAQLLAAHGADVRATNRTGQSALLWAALAGKADAVETLIQLGADIDGGDRYNFTALHAAALEGHGAIVRILLNDVDMRFLMEEMAARKSVGSTVVSGLRSAINSEHELRLRELLASGAQADIDAEDELCGSTALTYAAWFGKEEIVRLLLDHGADINLRERSGRTALHWAAWSGYPDMVVDLVYLDL</sequence>
<dbReference type="Gene3D" id="1.25.40.20">
    <property type="entry name" value="Ankyrin repeat-containing domain"/>
    <property type="match status" value="2"/>
</dbReference>
<dbReference type="InterPro" id="IPR036864">
    <property type="entry name" value="Zn2-C6_fun-type_DNA-bd_sf"/>
</dbReference>
<keyword evidence="1" id="KW-0677">Repeat</keyword>
<evidence type="ECO:0000259" key="6">
    <source>
        <dbReference type="PROSITE" id="PS50048"/>
    </source>
</evidence>
<proteinExistence type="predicted"/>
<keyword evidence="3" id="KW-0539">Nucleus</keyword>
<feature type="repeat" description="ANK" evidence="4">
    <location>
        <begin position="967"/>
        <end position="999"/>
    </location>
</feature>
<dbReference type="PANTHER" id="PTHR24134:SF9">
    <property type="entry name" value="ANKYRIN REPEAT AND SOCS BOX PROTEIN 8"/>
    <property type="match status" value="1"/>
</dbReference>
<keyword evidence="8" id="KW-1185">Reference proteome</keyword>
<evidence type="ECO:0000256" key="1">
    <source>
        <dbReference type="ARBA" id="ARBA00022737"/>
    </source>
</evidence>
<dbReference type="Pfam" id="PF00172">
    <property type="entry name" value="Zn_clus"/>
    <property type="match status" value="1"/>
</dbReference>
<evidence type="ECO:0000256" key="4">
    <source>
        <dbReference type="PROSITE-ProRule" id="PRU00023"/>
    </source>
</evidence>
<dbReference type="SUPFAM" id="SSF48403">
    <property type="entry name" value="Ankyrin repeat"/>
    <property type="match status" value="1"/>
</dbReference>
<dbReference type="Proteomes" id="UP001163105">
    <property type="component" value="Unassembled WGS sequence"/>
</dbReference>
<evidence type="ECO:0000256" key="5">
    <source>
        <dbReference type="SAM" id="MobiDB-lite"/>
    </source>
</evidence>
<accession>A0AB34FQN4</accession>
<dbReference type="Pfam" id="PF12796">
    <property type="entry name" value="Ank_2"/>
    <property type="match status" value="2"/>
</dbReference>
<dbReference type="GO" id="GO:0008270">
    <property type="term" value="F:zinc ion binding"/>
    <property type="evidence" value="ECO:0007669"/>
    <property type="project" value="InterPro"/>
</dbReference>
<gene>
    <name evidence="7" type="ORF">O9K51_06471</name>
</gene>
<feature type="region of interest" description="Disordered" evidence="5">
    <location>
        <begin position="70"/>
        <end position="96"/>
    </location>
</feature>
<dbReference type="PROSITE" id="PS50297">
    <property type="entry name" value="ANK_REP_REGION"/>
    <property type="match status" value="3"/>
</dbReference>
<dbReference type="InterPro" id="IPR002110">
    <property type="entry name" value="Ankyrin_rpt"/>
</dbReference>
<dbReference type="PANTHER" id="PTHR24134">
    <property type="entry name" value="ANKYRIN REPEAT-CONTAINING PROTEIN DDB_G0279043"/>
    <property type="match status" value="1"/>
</dbReference>
<dbReference type="InterPro" id="IPR036770">
    <property type="entry name" value="Ankyrin_rpt-contain_sf"/>
</dbReference>
<feature type="repeat" description="ANK" evidence="4">
    <location>
        <begin position="856"/>
        <end position="888"/>
    </location>
</feature>
<dbReference type="CDD" id="cd00067">
    <property type="entry name" value="GAL4"/>
    <property type="match status" value="1"/>
</dbReference>
<feature type="domain" description="Zn(2)-C6 fungal-type" evidence="6">
    <location>
        <begin position="41"/>
        <end position="71"/>
    </location>
</feature>
<dbReference type="EMBL" id="JAQHRD010000005">
    <property type="protein sequence ID" value="KAJ6440681.1"/>
    <property type="molecule type" value="Genomic_DNA"/>
</dbReference>
<evidence type="ECO:0000313" key="7">
    <source>
        <dbReference type="EMBL" id="KAJ6440681.1"/>
    </source>
</evidence>
<protein>
    <submittedName>
        <fullName evidence="7">C6 transcription factor</fullName>
    </submittedName>
</protein>
<organism evidence="7 8">
    <name type="scientific">Purpureocillium lavendulum</name>
    <dbReference type="NCBI Taxonomy" id="1247861"/>
    <lineage>
        <taxon>Eukaryota</taxon>
        <taxon>Fungi</taxon>
        <taxon>Dikarya</taxon>
        <taxon>Ascomycota</taxon>
        <taxon>Pezizomycotina</taxon>
        <taxon>Sordariomycetes</taxon>
        <taxon>Hypocreomycetidae</taxon>
        <taxon>Hypocreales</taxon>
        <taxon>Ophiocordycipitaceae</taxon>
        <taxon>Purpureocillium</taxon>
    </lineage>
</organism>
<feature type="repeat" description="ANK" evidence="4">
    <location>
        <begin position="785"/>
        <end position="817"/>
    </location>
</feature>
<dbReference type="PRINTS" id="PR01415">
    <property type="entry name" value="ANKYRIN"/>
</dbReference>
<comment type="caution">
    <text evidence="7">The sequence shown here is derived from an EMBL/GenBank/DDBJ whole genome shotgun (WGS) entry which is preliminary data.</text>
</comment>
<dbReference type="PROSITE" id="PS50088">
    <property type="entry name" value="ANK_REPEAT"/>
    <property type="match status" value="3"/>
</dbReference>
<evidence type="ECO:0000256" key="3">
    <source>
        <dbReference type="ARBA" id="ARBA00023242"/>
    </source>
</evidence>
<keyword evidence="2 4" id="KW-0040">ANK repeat</keyword>
<evidence type="ECO:0000256" key="2">
    <source>
        <dbReference type="ARBA" id="ARBA00023043"/>
    </source>
</evidence>
<dbReference type="AlphaFoldDB" id="A0AB34FQN4"/>
<reference evidence="7" key="1">
    <citation type="submission" date="2023-01" db="EMBL/GenBank/DDBJ databases">
        <title>The growth and conidiation of Purpureocillium lavendulum are regulated by nitrogen source and histone H3K14 acetylation.</title>
        <authorList>
            <person name="Tang P."/>
            <person name="Han J."/>
            <person name="Zhang C."/>
            <person name="Tang P."/>
            <person name="Qi F."/>
            <person name="Zhang K."/>
            <person name="Liang L."/>
        </authorList>
    </citation>
    <scope>NUCLEOTIDE SEQUENCE</scope>
    <source>
        <strain evidence="7">YMF1.00683</strain>
    </source>
</reference>
<dbReference type="PROSITE" id="PS50048">
    <property type="entry name" value="ZN2_CY6_FUNGAL_2"/>
    <property type="match status" value="1"/>
</dbReference>
<evidence type="ECO:0000313" key="8">
    <source>
        <dbReference type="Proteomes" id="UP001163105"/>
    </source>
</evidence>